<gene>
    <name evidence="1" type="ORF">FHP25_00035</name>
</gene>
<dbReference type="EMBL" id="VDUZ01000001">
    <property type="protein sequence ID" value="TXL82130.1"/>
    <property type="molecule type" value="Genomic_DNA"/>
</dbReference>
<reference evidence="1 2" key="1">
    <citation type="submission" date="2019-06" db="EMBL/GenBank/DDBJ databases">
        <title>New taxonomy in bacterial strain CC-CFT640, isolated from vineyard.</title>
        <authorList>
            <person name="Lin S.-Y."/>
            <person name="Tsai C.-F."/>
            <person name="Young C.-C."/>
        </authorList>
    </citation>
    <scope>NUCLEOTIDE SEQUENCE [LARGE SCALE GENOMIC DNA]</scope>
    <source>
        <strain evidence="1 2">CC-CFT640</strain>
    </source>
</reference>
<dbReference type="Proteomes" id="UP000321638">
    <property type="component" value="Unassembled WGS sequence"/>
</dbReference>
<name>A0A5C8PW66_9HYPH</name>
<accession>A0A5C8PW66</accession>
<organism evidence="1 2">
    <name type="scientific">Vineibacter terrae</name>
    <dbReference type="NCBI Taxonomy" id="2586908"/>
    <lineage>
        <taxon>Bacteria</taxon>
        <taxon>Pseudomonadati</taxon>
        <taxon>Pseudomonadota</taxon>
        <taxon>Alphaproteobacteria</taxon>
        <taxon>Hyphomicrobiales</taxon>
        <taxon>Vineibacter</taxon>
    </lineage>
</organism>
<protein>
    <submittedName>
        <fullName evidence="1">Uncharacterized protein</fullName>
    </submittedName>
</protein>
<dbReference type="OrthoDB" id="8245324at2"/>
<dbReference type="RefSeq" id="WP_147844830.1">
    <property type="nucleotide sequence ID" value="NZ_VDUZ01000001.1"/>
</dbReference>
<evidence type="ECO:0000313" key="2">
    <source>
        <dbReference type="Proteomes" id="UP000321638"/>
    </source>
</evidence>
<proteinExistence type="predicted"/>
<sequence length="138" mass="15646">MVPVSEGLFLKLPAGPACERCGGRTYVAAIEPHPRKQRRTRHTFECPQCYHLTKVVVTVRGQPLDELARMNQFVANASFRIERQTTLIRRLRHLGRDVTRAEALLEVLQESRDALVRYRDHVASSLCERPGLDEAGAI</sequence>
<comment type="caution">
    <text evidence="1">The sequence shown here is derived from an EMBL/GenBank/DDBJ whole genome shotgun (WGS) entry which is preliminary data.</text>
</comment>
<evidence type="ECO:0000313" key="1">
    <source>
        <dbReference type="EMBL" id="TXL82130.1"/>
    </source>
</evidence>
<keyword evidence="2" id="KW-1185">Reference proteome</keyword>
<dbReference type="AlphaFoldDB" id="A0A5C8PW66"/>